<gene>
    <name evidence="1" type="ORF">DSCA_14520</name>
</gene>
<dbReference type="Proteomes" id="UP000427906">
    <property type="component" value="Chromosome"/>
</dbReference>
<dbReference type="KEGG" id="dalk:DSCA_14520"/>
<reference evidence="1 2" key="1">
    <citation type="submission" date="2019-11" db="EMBL/GenBank/DDBJ databases">
        <title>Comparative genomics of hydrocarbon-degrading Desulfosarcina strains.</title>
        <authorList>
            <person name="Watanabe M."/>
            <person name="Kojima H."/>
            <person name="Fukui M."/>
        </authorList>
    </citation>
    <scope>NUCLEOTIDE SEQUENCE [LARGE SCALE GENOMIC DNA]</scope>
    <source>
        <strain evidence="1 2">PL12</strain>
    </source>
</reference>
<name>A0A5K7YDG1_9BACT</name>
<sequence length="62" mass="7686">MRKHELTTNYHDYFEYYGNTEIERIRQRSGRTLRRDWIIFDSVEEAMDFFNSKCGEFEGYYA</sequence>
<protein>
    <recommendedName>
        <fullName evidence="3">WGR domain-containing protein</fullName>
    </recommendedName>
</protein>
<organism evidence="1 2">
    <name type="scientific">Desulfosarcina alkanivorans</name>
    <dbReference type="NCBI Taxonomy" id="571177"/>
    <lineage>
        <taxon>Bacteria</taxon>
        <taxon>Pseudomonadati</taxon>
        <taxon>Thermodesulfobacteriota</taxon>
        <taxon>Desulfobacteria</taxon>
        <taxon>Desulfobacterales</taxon>
        <taxon>Desulfosarcinaceae</taxon>
        <taxon>Desulfosarcina</taxon>
    </lineage>
</organism>
<keyword evidence="2" id="KW-1185">Reference proteome</keyword>
<evidence type="ECO:0000313" key="2">
    <source>
        <dbReference type="Proteomes" id="UP000427906"/>
    </source>
</evidence>
<dbReference type="RefSeq" id="WP_155315775.1">
    <property type="nucleotide sequence ID" value="NZ_AP021874.1"/>
</dbReference>
<evidence type="ECO:0008006" key="3">
    <source>
        <dbReference type="Google" id="ProtNLM"/>
    </source>
</evidence>
<dbReference type="OrthoDB" id="5421645at2"/>
<evidence type="ECO:0000313" key="1">
    <source>
        <dbReference type="EMBL" id="BBO67522.1"/>
    </source>
</evidence>
<dbReference type="EMBL" id="AP021874">
    <property type="protein sequence ID" value="BBO67522.1"/>
    <property type="molecule type" value="Genomic_DNA"/>
</dbReference>
<proteinExistence type="predicted"/>
<dbReference type="AlphaFoldDB" id="A0A5K7YDG1"/>
<accession>A0A5K7YDG1</accession>